<comment type="similarity">
    <text evidence="7">Belongs to the shikimate kinase family.</text>
</comment>
<gene>
    <name evidence="7" type="primary">aroK</name>
    <name evidence="8" type="ORF">DV520_05335</name>
</gene>
<comment type="cofactor">
    <cofactor evidence="7">
        <name>Mg(2+)</name>
        <dbReference type="ChEBI" id="CHEBI:18420"/>
    </cofactor>
    <text evidence="7">Binds 1 Mg(2+) ion per subunit.</text>
</comment>
<dbReference type="AlphaFoldDB" id="A0A3E2B4C5"/>
<comment type="subunit">
    <text evidence="7">Monomer.</text>
</comment>
<sequence length="174" mass="18973">MHNVILIGMPGVGKSTLGVLLAKTLGMTFLDTDLVIQDQKKALLRELIAQHGIDGFLALEGTVCAGLQAENAVIATGGSVVYEPEAMAHLREIGTVVYLKLGYKALARRLGNLKNRGVVLRPGQTLRMLYEQRIPLYETYAHITVDCGGQDIEHTLDRVLRALEKAQPKKNASL</sequence>
<evidence type="ECO:0000256" key="2">
    <source>
        <dbReference type="ARBA" id="ARBA00022679"/>
    </source>
</evidence>
<dbReference type="GO" id="GO:0005524">
    <property type="term" value="F:ATP binding"/>
    <property type="evidence" value="ECO:0007669"/>
    <property type="project" value="UniProtKB-UniRule"/>
</dbReference>
<dbReference type="UniPathway" id="UPA00053">
    <property type="reaction ID" value="UER00088"/>
</dbReference>
<dbReference type="GO" id="GO:0009423">
    <property type="term" value="P:chorismate biosynthetic process"/>
    <property type="evidence" value="ECO:0007669"/>
    <property type="project" value="UniProtKB-UniRule"/>
</dbReference>
<dbReference type="OrthoDB" id="9800332at2"/>
<keyword evidence="9" id="KW-1185">Reference proteome</keyword>
<dbReference type="HAMAP" id="MF_00109">
    <property type="entry name" value="Shikimate_kinase"/>
    <property type="match status" value="1"/>
</dbReference>
<dbReference type="Gene3D" id="3.40.50.300">
    <property type="entry name" value="P-loop containing nucleotide triphosphate hydrolases"/>
    <property type="match status" value="1"/>
</dbReference>
<name>A0A3E2B4C5_9FIRM</name>
<dbReference type="GO" id="GO:0009073">
    <property type="term" value="P:aromatic amino acid family biosynthetic process"/>
    <property type="evidence" value="ECO:0007669"/>
    <property type="project" value="UniProtKB-KW"/>
</dbReference>
<evidence type="ECO:0000313" key="8">
    <source>
        <dbReference type="EMBL" id="RFT06875.1"/>
    </source>
</evidence>
<evidence type="ECO:0000256" key="3">
    <source>
        <dbReference type="ARBA" id="ARBA00022741"/>
    </source>
</evidence>
<dbReference type="GO" id="GO:0000287">
    <property type="term" value="F:magnesium ion binding"/>
    <property type="evidence" value="ECO:0007669"/>
    <property type="project" value="UniProtKB-UniRule"/>
</dbReference>
<feature type="binding site" evidence="7">
    <location>
        <position position="150"/>
    </location>
    <ligand>
        <name>ATP</name>
        <dbReference type="ChEBI" id="CHEBI:30616"/>
    </ligand>
</feature>
<dbReference type="GO" id="GO:0005829">
    <property type="term" value="C:cytosol"/>
    <property type="evidence" value="ECO:0007669"/>
    <property type="project" value="TreeGrafter"/>
</dbReference>
<keyword evidence="7" id="KW-0460">Magnesium</keyword>
<dbReference type="PRINTS" id="PR01100">
    <property type="entry name" value="SHIKIMTKNASE"/>
</dbReference>
<accession>A0A3E2B4C5</accession>
<dbReference type="GO" id="GO:0004765">
    <property type="term" value="F:shikimate kinase activity"/>
    <property type="evidence" value="ECO:0007669"/>
    <property type="project" value="UniProtKB-UniRule"/>
</dbReference>
<keyword evidence="1 7" id="KW-0028">Amino-acid biosynthesis</keyword>
<reference evidence="8 9" key="1">
    <citation type="submission" date="2018-07" db="EMBL/GenBank/DDBJ databases">
        <title>GABA Modulating Bacteria of the Human Gut Microbiota.</title>
        <authorList>
            <person name="Strandwitz P."/>
            <person name="Kim K.H."/>
            <person name="Terekhova D."/>
            <person name="Liu J.K."/>
            <person name="Sharma A."/>
            <person name="Levering J."/>
            <person name="Mcdonald D."/>
            <person name="Dietrich D."/>
            <person name="Ramadhar T.R."/>
            <person name="Lekbua A."/>
            <person name="Mroue N."/>
            <person name="Liston C."/>
            <person name="Stewart E.J."/>
            <person name="Dubin M.J."/>
            <person name="Zengler K."/>
            <person name="Knight R."/>
            <person name="Gilbert J.A."/>
            <person name="Clardy J."/>
            <person name="Lewis K."/>
        </authorList>
    </citation>
    <scope>NUCLEOTIDE SEQUENCE [LARGE SCALE GENOMIC DNA]</scope>
    <source>
        <strain evidence="8 9">KLE1738</strain>
    </source>
</reference>
<evidence type="ECO:0000256" key="6">
    <source>
        <dbReference type="ARBA" id="ARBA00023141"/>
    </source>
</evidence>
<dbReference type="CDD" id="cd00464">
    <property type="entry name" value="SK"/>
    <property type="match status" value="1"/>
</dbReference>
<evidence type="ECO:0000313" key="9">
    <source>
        <dbReference type="Proteomes" id="UP000260649"/>
    </source>
</evidence>
<evidence type="ECO:0000256" key="1">
    <source>
        <dbReference type="ARBA" id="ARBA00022605"/>
    </source>
</evidence>
<comment type="caution">
    <text evidence="7">Lacks conserved residue(s) required for the propagation of feature annotation.</text>
</comment>
<dbReference type="EC" id="2.7.1.71" evidence="7"/>
<dbReference type="Pfam" id="PF01202">
    <property type="entry name" value="SKI"/>
    <property type="match status" value="1"/>
</dbReference>
<feature type="binding site" evidence="7">
    <location>
        <position position="121"/>
    </location>
    <ligand>
        <name>ATP</name>
        <dbReference type="ChEBI" id="CHEBI:30616"/>
    </ligand>
</feature>
<evidence type="ECO:0000256" key="5">
    <source>
        <dbReference type="ARBA" id="ARBA00022840"/>
    </source>
</evidence>
<feature type="binding site" evidence="7">
    <location>
        <begin position="11"/>
        <end position="16"/>
    </location>
    <ligand>
        <name>ATP</name>
        <dbReference type="ChEBI" id="CHEBI:30616"/>
    </ligand>
</feature>
<comment type="function">
    <text evidence="7">Catalyzes the specific phosphorylation of the 3-hydroxyl group of shikimic acid using ATP as a cosubstrate.</text>
</comment>
<keyword evidence="2 7" id="KW-0808">Transferase</keyword>
<dbReference type="PANTHER" id="PTHR21087:SF16">
    <property type="entry name" value="SHIKIMATE KINASE 1, CHLOROPLASTIC"/>
    <property type="match status" value="1"/>
</dbReference>
<dbReference type="PANTHER" id="PTHR21087">
    <property type="entry name" value="SHIKIMATE KINASE"/>
    <property type="match status" value="1"/>
</dbReference>
<feature type="binding site" evidence="7">
    <location>
        <position position="78"/>
    </location>
    <ligand>
        <name>substrate</name>
    </ligand>
</feature>
<feature type="binding site" evidence="7">
    <location>
        <position position="133"/>
    </location>
    <ligand>
        <name>substrate</name>
    </ligand>
</feature>
<feature type="binding site" evidence="7">
    <location>
        <position position="15"/>
    </location>
    <ligand>
        <name>Mg(2+)</name>
        <dbReference type="ChEBI" id="CHEBI:18420"/>
    </ligand>
</feature>
<comment type="pathway">
    <text evidence="7">Metabolic intermediate biosynthesis; chorismate biosynthesis; chorismate from D-erythrose 4-phosphate and phosphoenolpyruvate: step 5/7.</text>
</comment>
<proteinExistence type="inferred from homology"/>
<comment type="catalytic activity">
    <reaction evidence="7">
        <text>shikimate + ATP = 3-phosphoshikimate + ADP + H(+)</text>
        <dbReference type="Rhea" id="RHEA:13121"/>
        <dbReference type="ChEBI" id="CHEBI:15378"/>
        <dbReference type="ChEBI" id="CHEBI:30616"/>
        <dbReference type="ChEBI" id="CHEBI:36208"/>
        <dbReference type="ChEBI" id="CHEBI:145989"/>
        <dbReference type="ChEBI" id="CHEBI:456216"/>
        <dbReference type="EC" id="2.7.1.71"/>
    </reaction>
</comment>
<dbReference type="EMBL" id="QQRQ01000006">
    <property type="protein sequence ID" value="RFT06875.1"/>
    <property type="molecule type" value="Genomic_DNA"/>
</dbReference>
<dbReference type="InterPro" id="IPR031322">
    <property type="entry name" value="Shikimate/glucono_kinase"/>
</dbReference>
<evidence type="ECO:0000256" key="7">
    <source>
        <dbReference type="HAMAP-Rule" id="MF_00109"/>
    </source>
</evidence>
<dbReference type="GO" id="GO:0008652">
    <property type="term" value="P:amino acid biosynthetic process"/>
    <property type="evidence" value="ECO:0007669"/>
    <property type="project" value="UniProtKB-KW"/>
</dbReference>
<evidence type="ECO:0000256" key="4">
    <source>
        <dbReference type="ARBA" id="ARBA00022777"/>
    </source>
</evidence>
<dbReference type="SUPFAM" id="SSF52540">
    <property type="entry name" value="P-loop containing nucleoside triphosphate hydrolases"/>
    <property type="match status" value="1"/>
</dbReference>
<keyword evidence="6 7" id="KW-0057">Aromatic amino acid biosynthesis</keyword>
<dbReference type="GeneID" id="97995158"/>
<dbReference type="InterPro" id="IPR027417">
    <property type="entry name" value="P-loop_NTPase"/>
</dbReference>
<protein>
    <recommendedName>
        <fullName evidence="7">Shikimate kinase</fullName>
        <shortName evidence="7">SK</shortName>
        <ecNumber evidence="7">2.7.1.71</ecNumber>
    </recommendedName>
</protein>
<dbReference type="Proteomes" id="UP000260649">
    <property type="component" value="Unassembled WGS sequence"/>
</dbReference>
<dbReference type="RefSeq" id="WP_117142036.1">
    <property type="nucleotide sequence ID" value="NZ_CAKXKJ010000006.1"/>
</dbReference>
<organism evidence="8 9">
    <name type="scientific">Evtepia gabavorous</name>
    <dbReference type="NCBI Taxonomy" id="2211183"/>
    <lineage>
        <taxon>Bacteria</taxon>
        <taxon>Bacillati</taxon>
        <taxon>Bacillota</taxon>
        <taxon>Clostridia</taxon>
        <taxon>Eubacteriales</taxon>
        <taxon>Evtepia</taxon>
    </lineage>
</organism>
<dbReference type="InterPro" id="IPR000623">
    <property type="entry name" value="Shikimate_kinase/TSH1"/>
</dbReference>
<keyword evidence="4 7" id="KW-0418">Kinase</keyword>
<feature type="binding site" evidence="7">
    <location>
        <position position="33"/>
    </location>
    <ligand>
        <name>substrate</name>
    </ligand>
</feature>
<comment type="subcellular location">
    <subcellularLocation>
        <location evidence="7">Cytoplasm</location>
    </subcellularLocation>
</comment>
<keyword evidence="5 7" id="KW-0067">ATP-binding</keyword>
<keyword evidence="7" id="KW-0963">Cytoplasm</keyword>
<keyword evidence="7" id="KW-0479">Metal-binding</keyword>
<keyword evidence="3 7" id="KW-0547">Nucleotide-binding</keyword>
<comment type="caution">
    <text evidence="8">The sequence shown here is derived from an EMBL/GenBank/DDBJ whole genome shotgun (WGS) entry which is preliminary data.</text>
</comment>